<gene>
    <name evidence="1" type="ORF">SAMN05421833_1033</name>
</gene>
<dbReference type="AlphaFoldDB" id="A0A1N6UEL5"/>
<sequence length="128" mass="14197">MRSNDGAPSVTWCDDSPPRQITVFIEERESEKPVAKFTTAKGRDHFTWLDPKSPGSDWILLSGDALLVPGVTYRLMAWPDAGKDMSYGQVSFTLADFDDLKPGQIAGGYPGESFTRSGFIRYAQDVCR</sequence>
<accession>A0A1N6UEL5</accession>
<reference evidence="2" key="1">
    <citation type="submission" date="2017-01" db="EMBL/GenBank/DDBJ databases">
        <authorList>
            <person name="Varghese N."/>
            <person name="Submissions S."/>
        </authorList>
    </citation>
    <scope>NUCLEOTIDE SEQUENCE [LARGE SCALE GENOMIC DNA]</scope>
    <source>
        <strain evidence="2">ATCC 12950</strain>
    </source>
</reference>
<protein>
    <submittedName>
        <fullName evidence="1">Uncharacterized protein</fullName>
    </submittedName>
</protein>
<evidence type="ECO:0000313" key="2">
    <source>
        <dbReference type="Proteomes" id="UP000186096"/>
    </source>
</evidence>
<name>A0A1N6UEL5_9ACTN</name>
<dbReference type="EMBL" id="FTNI01000003">
    <property type="protein sequence ID" value="SIQ64040.1"/>
    <property type="molecule type" value="Genomic_DNA"/>
</dbReference>
<evidence type="ECO:0000313" key="1">
    <source>
        <dbReference type="EMBL" id="SIQ64040.1"/>
    </source>
</evidence>
<keyword evidence="2" id="KW-1185">Reference proteome</keyword>
<organism evidence="1 2">
    <name type="scientific">Microbispora rosea</name>
    <dbReference type="NCBI Taxonomy" id="58117"/>
    <lineage>
        <taxon>Bacteria</taxon>
        <taxon>Bacillati</taxon>
        <taxon>Actinomycetota</taxon>
        <taxon>Actinomycetes</taxon>
        <taxon>Streptosporangiales</taxon>
        <taxon>Streptosporangiaceae</taxon>
        <taxon>Microbispora</taxon>
    </lineage>
</organism>
<proteinExistence type="predicted"/>
<dbReference type="Proteomes" id="UP000186096">
    <property type="component" value="Unassembled WGS sequence"/>
</dbReference>